<evidence type="ECO:0000313" key="11">
    <source>
        <dbReference type="Proteomes" id="UP000823660"/>
    </source>
</evidence>
<dbReference type="PROSITE" id="PS50109">
    <property type="entry name" value="HIS_KIN"/>
    <property type="match status" value="1"/>
</dbReference>
<protein>
    <recommendedName>
        <fullName evidence="2">histidine kinase</fullName>
        <ecNumber evidence="2">2.7.13.3</ecNumber>
    </recommendedName>
</protein>
<organism evidence="10 11">
    <name type="scientific">Candidatus Cryptobacteroides faecipullorum</name>
    <dbReference type="NCBI Taxonomy" id="2840764"/>
    <lineage>
        <taxon>Bacteria</taxon>
        <taxon>Pseudomonadati</taxon>
        <taxon>Bacteroidota</taxon>
        <taxon>Bacteroidia</taxon>
        <taxon>Bacteroidales</taxon>
        <taxon>Candidatus Cryptobacteroides</taxon>
    </lineage>
</organism>
<dbReference type="InterPro" id="IPR036890">
    <property type="entry name" value="HATPase_C_sf"/>
</dbReference>
<proteinExistence type="predicted"/>
<dbReference type="PANTHER" id="PTHR45436">
    <property type="entry name" value="SENSOR HISTIDINE KINASE YKOH"/>
    <property type="match status" value="1"/>
</dbReference>
<dbReference type="InterPro" id="IPR003594">
    <property type="entry name" value="HATPase_dom"/>
</dbReference>
<feature type="transmembrane region" description="Helical" evidence="8">
    <location>
        <begin position="137"/>
        <end position="160"/>
    </location>
</feature>
<evidence type="ECO:0000256" key="4">
    <source>
        <dbReference type="ARBA" id="ARBA00022679"/>
    </source>
</evidence>
<keyword evidence="8" id="KW-0472">Membrane</keyword>
<dbReference type="GO" id="GO:0005886">
    <property type="term" value="C:plasma membrane"/>
    <property type="evidence" value="ECO:0007669"/>
    <property type="project" value="TreeGrafter"/>
</dbReference>
<comment type="catalytic activity">
    <reaction evidence="1">
        <text>ATP + protein L-histidine = ADP + protein N-phospho-L-histidine.</text>
        <dbReference type="EC" id="2.7.13.3"/>
    </reaction>
</comment>
<evidence type="ECO:0000259" key="9">
    <source>
        <dbReference type="PROSITE" id="PS50109"/>
    </source>
</evidence>
<dbReference type="InterPro" id="IPR005467">
    <property type="entry name" value="His_kinase_dom"/>
</dbReference>
<sequence>MKFIYRIIISLSALMLVFMTLWGIFFFRAMEEEIIDETDDMLEAYSADIIMKWLSGVEIPSIDNGSNNTYYIHKVTPEYAASVPRISYEDAMIFIANKGETEAARIRRHVFMDEDNSFYELTVAVPSFERQDLISAILKWMVFLYFILLAACIGITVAVVEYNFRPLKALVRWTKSYIPGKKNAPVPCDTGIIEFRTLAQATQEAADRFERQYELQNQFIGNASHELQTPLAVCMGRIEMMLDSDSLTRQQAEDLTGISRMLQRMVRLNRTLLLMTKIDNGQFMDKTRVDIASLVRDSAEMFGEIYGHKGVKPAVSVEAGALYVDMNEQLSSVLVSNLVKNAFVHSPSGTVVDISVSGRTLRVTNSGDAPLDKDRIFARFYQGPGKKEGSTGLGLALVKSICERYAFRLDYFYDGRHNFTVEF</sequence>
<gene>
    <name evidence="10" type="ORF">IAB99_04170</name>
</gene>
<evidence type="ECO:0000256" key="5">
    <source>
        <dbReference type="ARBA" id="ARBA00022692"/>
    </source>
</evidence>
<keyword evidence="5 8" id="KW-0812">Transmembrane</keyword>
<evidence type="ECO:0000256" key="3">
    <source>
        <dbReference type="ARBA" id="ARBA00022553"/>
    </source>
</evidence>
<feature type="domain" description="Histidine kinase" evidence="9">
    <location>
        <begin position="222"/>
        <end position="423"/>
    </location>
</feature>
<dbReference type="InterPro" id="IPR003661">
    <property type="entry name" value="HisK_dim/P_dom"/>
</dbReference>
<keyword evidence="7 8" id="KW-1133">Transmembrane helix</keyword>
<comment type="caution">
    <text evidence="10">The sequence shown here is derived from an EMBL/GenBank/DDBJ whole genome shotgun (WGS) entry which is preliminary data.</text>
</comment>
<evidence type="ECO:0000256" key="1">
    <source>
        <dbReference type="ARBA" id="ARBA00000085"/>
    </source>
</evidence>
<dbReference type="Pfam" id="PF00512">
    <property type="entry name" value="HisKA"/>
    <property type="match status" value="1"/>
</dbReference>
<name>A0A9D9I6R0_9BACT</name>
<dbReference type="AlphaFoldDB" id="A0A9D9I6R0"/>
<dbReference type="EC" id="2.7.13.3" evidence="2"/>
<dbReference type="InterPro" id="IPR036097">
    <property type="entry name" value="HisK_dim/P_sf"/>
</dbReference>
<keyword evidence="3" id="KW-0597">Phosphoprotein</keyword>
<dbReference type="SUPFAM" id="SSF47384">
    <property type="entry name" value="Homodimeric domain of signal transducing histidine kinase"/>
    <property type="match status" value="1"/>
</dbReference>
<accession>A0A9D9I6R0</accession>
<dbReference type="Pfam" id="PF02518">
    <property type="entry name" value="HATPase_c"/>
    <property type="match status" value="1"/>
</dbReference>
<dbReference type="SMART" id="SM00387">
    <property type="entry name" value="HATPase_c"/>
    <property type="match status" value="1"/>
</dbReference>
<dbReference type="Gene3D" id="1.10.287.130">
    <property type="match status" value="1"/>
</dbReference>
<dbReference type="Proteomes" id="UP000823660">
    <property type="component" value="Unassembled WGS sequence"/>
</dbReference>
<evidence type="ECO:0000256" key="2">
    <source>
        <dbReference type="ARBA" id="ARBA00012438"/>
    </source>
</evidence>
<evidence type="ECO:0000256" key="6">
    <source>
        <dbReference type="ARBA" id="ARBA00022777"/>
    </source>
</evidence>
<evidence type="ECO:0000256" key="8">
    <source>
        <dbReference type="SAM" id="Phobius"/>
    </source>
</evidence>
<reference evidence="10" key="2">
    <citation type="journal article" date="2021" name="PeerJ">
        <title>Extensive microbial diversity within the chicken gut microbiome revealed by metagenomics and culture.</title>
        <authorList>
            <person name="Gilroy R."/>
            <person name="Ravi A."/>
            <person name="Getino M."/>
            <person name="Pursley I."/>
            <person name="Horton D.L."/>
            <person name="Alikhan N.F."/>
            <person name="Baker D."/>
            <person name="Gharbi K."/>
            <person name="Hall N."/>
            <person name="Watson M."/>
            <person name="Adriaenssens E.M."/>
            <person name="Foster-Nyarko E."/>
            <person name="Jarju S."/>
            <person name="Secka A."/>
            <person name="Antonio M."/>
            <person name="Oren A."/>
            <person name="Chaudhuri R.R."/>
            <person name="La Ragione R."/>
            <person name="Hildebrand F."/>
            <person name="Pallen M.J."/>
        </authorList>
    </citation>
    <scope>NUCLEOTIDE SEQUENCE</scope>
    <source>
        <strain evidence="10">B1-15692</strain>
    </source>
</reference>
<feature type="transmembrane region" description="Helical" evidence="8">
    <location>
        <begin position="7"/>
        <end position="27"/>
    </location>
</feature>
<dbReference type="Gene3D" id="3.30.565.10">
    <property type="entry name" value="Histidine kinase-like ATPase, C-terminal domain"/>
    <property type="match status" value="1"/>
</dbReference>
<reference evidence="10" key="1">
    <citation type="submission" date="2020-10" db="EMBL/GenBank/DDBJ databases">
        <authorList>
            <person name="Gilroy R."/>
        </authorList>
    </citation>
    <scope>NUCLEOTIDE SEQUENCE</scope>
    <source>
        <strain evidence="10">B1-15692</strain>
    </source>
</reference>
<dbReference type="SUPFAM" id="SSF55874">
    <property type="entry name" value="ATPase domain of HSP90 chaperone/DNA topoisomerase II/histidine kinase"/>
    <property type="match status" value="1"/>
</dbReference>
<dbReference type="InterPro" id="IPR050428">
    <property type="entry name" value="TCS_sensor_his_kinase"/>
</dbReference>
<keyword evidence="4" id="KW-0808">Transferase</keyword>
<evidence type="ECO:0000313" key="10">
    <source>
        <dbReference type="EMBL" id="MBO8466942.1"/>
    </source>
</evidence>
<dbReference type="PANTHER" id="PTHR45436:SF5">
    <property type="entry name" value="SENSOR HISTIDINE KINASE TRCS"/>
    <property type="match status" value="1"/>
</dbReference>
<dbReference type="CDD" id="cd00082">
    <property type="entry name" value="HisKA"/>
    <property type="match status" value="1"/>
</dbReference>
<dbReference type="GO" id="GO:0000155">
    <property type="term" value="F:phosphorelay sensor kinase activity"/>
    <property type="evidence" value="ECO:0007669"/>
    <property type="project" value="InterPro"/>
</dbReference>
<keyword evidence="6 10" id="KW-0418">Kinase</keyword>
<dbReference type="EMBL" id="JADIMH010000021">
    <property type="protein sequence ID" value="MBO8466942.1"/>
    <property type="molecule type" value="Genomic_DNA"/>
</dbReference>
<evidence type="ECO:0000256" key="7">
    <source>
        <dbReference type="ARBA" id="ARBA00022989"/>
    </source>
</evidence>
<dbReference type="SMART" id="SM00388">
    <property type="entry name" value="HisKA"/>
    <property type="match status" value="1"/>
</dbReference>